<reference evidence="2 3" key="1">
    <citation type="submission" date="2015-01" db="EMBL/GenBank/DDBJ databases">
        <title>The Genome Sequence of Fonsecaea pedrosoi CBS 271.37.</title>
        <authorList>
            <consortium name="The Broad Institute Genomics Platform"/>
            <person name="Cuomo C."/>
            <person name="de Hoog S."/>
            <person name="Gorbushina A."/>
            <person name="Stielow B."/>
            <person name="Teixiera M."/>
            <person name="Abouelleil A."/>
            <person name="Chapman S.B."/>
            <person name="Priest M."/>
            <person name="Young S.K."/>
            <person name="Wortman J."/>
            <person name="Nusbaum C."/>
            <person name="Birren B."/>
        </authorList>
    </citation>
    <scope>NUCLEOTIDE SEQUENCE [LARGE SCALE GENOMIC DNA]</scope>
    <source>
        <strain evidence="2 3">CBS 271.37</strain>
    </source>
</reference>
<feature type="compositionally biased region" description="Polar residues" evidence="1">
    <location>
        <begin position="77"/>
        <end position="102"/>
    </location>
</feature>
<dbReference type="OrthoDB" id="10575678at2759"/>
<keyword evidence="3" id="KW-1185">Reference proteome</keyword>
<proteinExistence type="predicted"/>
<dbReference type="VEuPathDB" id="FungiDB:Z517_08216"/>
<feature type="region of interest" description="Disordered" evidence="1">
    <location>
        <begin position="1"/>
        <end position="200"/>
    </location>
</feature>
<dbReference type="Proteomes" id="UP000053029">
    <property type="component" value="Unassembled WGS sequence"/>
</dbReference>
<feature type="compositionally biased region" description="Polar residues" evidence="1">
    <location>
        <begin position="30"/>
        <end position="45"/>
    </location>
</feature>
<name>A0A0D2DL40_9EURO</name>
<sequence length="200" mass="21654">MSFKPISNWSGATSGDDGHLHVCPPKKSHNATPPHSSSNLSTRVSAGSEPSPEIRAEDSIASVATSQETQENKPRQRTSPIQGTPSNDPTSPQTSMTQARTSSEGDRRADWDSRRGSTMTDVSQQAREPSPPWQHPGSFSPSSPLLREVGSVMYSHPPECYGSFDSLEGEAHQLSGDREQEENISAPSHQEERPRPPSLG</sequence>
<dbReference type="AlphaFoldDB" id="A0A0D2DL40"/>
<organism evidence="2 3">
    <name type="scientific">Fonsecaea pedrosoi CBS 271.37</name>
    <dbReference type="NCBI Taxonomy" id="1442368"/>
    <lineage>
        <taxon>Eukaryota</taxon>
        <taxon>Fungi</taxon>
        <taxon>Dikarya</taxon>
        <taxon>Ascomycota</taxon>
        <taxon>Pezizomycotina</taxon>
        <taxon>Eurotiomycetes</taxon>
        <taxon>Chaetothyriomycetidae</taxon>
        <taxon>Chaetothyriales</taxon>
        <taxon>Herpotrichiellaceae</taxon>
        <taxon>Fonsecaea</taxon>
    </lineage>
</organism>
<feature type="compositionally biased region" description="Basic and acidic residues" evidence="1">
    <location>
        <begin position="103"/>
        <end position="115"/>
    </location>
</feature>
<dbReference type="RefSeq" id="XP_013282189.1">
    <property type="nucleotide sequence ID" value="XM_013426735.1"/>
</dbReference>
<gene>
    <name evidence="2" type="ORF">Z517_08216</name>
</gene>
<evidence type="ECO:0000256" key="1">
    <source>
        <dbReference type="SAM" id="MobiDB-lite"/>
    </source>
</evidence>
<feature type="compositionally biased region" description="Basic and acidic residues" evidence="1">
    <location>
        <begin position="189"/>
        <end position="200"/>
    </location>
</feature>
<feature type="compositionally biased region" description="Polar residues" evidence="1">
    <location>
        <begin position="1"/>
        <end position="13"/>
    </location>
</feature>
<accession>A0A0D2DL40</accession>
<dbReference type="EMBL" id="KN846973">
    <property type="protein sequence ID" value="KIW78381.1"/>
    <property type="molecule type" value="Genomic_DNA"/>
</dbReference>
<evidence type="ECO:0000313" key="3">
    <source>
        <dbReference type="Proteomes" id="UP000053029"/>
    </source>
</evidence>
<dbReference type="GeneID" id="25307706"/>
<feature type="compositionally biased region" description="Polar residues" evidence="1">
    <location>
        <begin position="116"/>
        <end position="127"/>
    </location>
</feature>
<feature type="compositionally biased region" description="Basic and acidic residues" evidence="1">
    <location>
        <begin position="169"/>
        <end position="178"/>
    </location>
</feature>
<protein>
    <submittedName>
        <fullName evidence="2">Uncharacterized protein</fullName>
    </submittedName>
</protein>
<dbReference type="HOGENOM" id="CLU_115920_0_0_1"/>
<evidence type="ECO:0000313" key="2">
    <source>
        <dbReference type="EMBL" id="KIW78381.1"/>
    </source>
</evidence>